<accession>A0A1M4TM04</accession>
<comment type="similarity">
    <text evidence="6">Belongs to the ABC-4 integral membrane protein family.</text>
</comment>
<keyword evidence="2" id="KW-1003">Cell membrane</keyword>
<name>A0A1M4TM04_9BACT</name>
<evidence type="ECO:0000256" key="5">
    <source>
        <dbReference type="ARBA" id="ARBA00023136"/>
    </source>
</evidence>
<dbReference type="Proteomes" id="UP000184164">
    <property type="component" value="Unassembled WGS sequence"/>
</dbReference>
<comment type="subcellular location">
    <subcellularLocation>
        <location evidence="1">Cell membrane</location>
        <topology evidence="1">Multi-pass membrane protein</topology>
    </subcellularLocation>
</comment>
<keyword evidence="11" id="KW-1185">Reference proteome</keyword>
<feature type="domain" description="ABC3 transporter permease C-terminal" evidence="8">
    <location>
        <begin position="286"/>
        <end position="399"/>
    </location>
</feature>
<dbReference type="InterPro" id="IPR003838">
    <property type="entry name" value="ABC3_permease_C"/>
</dbReference>
<feature type="transmembrane region" description="Helical" evidence="7">
    <location>
        <begin position="21"/>
        <end position="41"/>
    </location>
</feature>
<evidence type="ECO:0000259" key="8">
    <source>
        <dbReference type="Pfam" id="PF02687"/>
    </source>
</evidence>
<dbReference type="Pfam" id="PF02687">
    <property type="entry name" value="FtsX"/>
    <property type="match status" value="1"/>
</dbReference>
<dbReference type="GO" id="GO:0022857">
    <property type="term" value="F:transmembrane transporter activity"/>
    <property type="evidence" value="ECO:0007669"/>
    <property type="project" value="TreeGrafter"/>
</dbReference>
<evidence type="ECO:0000256" key="7">
    <source>
        <dbReference type="SAM" id="Phobius"/>
    </source>
</evidence>
<evidence type="ECO:0000256" key="6">
    <source>
        <dbReference type="ARBA" id="ARBA00038076"/>
    </source>
</evidence>
<evidence type="ECO:0000256" key="3">
    <source>
        <dbReference type="ARBA" id="ARBA00022692"/>
    </source>
</evidence>
<dbReference type="EMBL" id="FQUM01000001">
    <property type="protein sequence ID" value="SHE45490.1"/>
    <property type="molecule type" value="Genomic_DNA"/>
</dbReference>
<reference evidence="10 11" key="1">
    <citation type="submission" date="2016-11" db="EMBL/GenBank/DDBJ databases">
        <authorList>
            <person name="Jaros S."/>
            <person name="Januszkiewicz K."/>
            <person name="Wedrychowicz H."/>
        </authorList>
    </citation>
    <scope>NUCLEOTIDE SEQUENCE [LARGE SCALE GENOMIC DNA]</scope>
    <source>
        <strain evidence="10 11">DSM 26910</strain>
    </source>
</reference>
<dbReference type="AlphaFoldDB" id="A0A1M4TM04"/>
<dbReference type="PANTHER" id="PTHR30572">
    <property type="entry name" value="MEMBRANE COMPONENT OF TRANSPORTER-RELATED"/>
    <property type="match status" value="1"/>
</dbReference>
<gene>
    <name evidence="10" type="ORF">SAMN05444274_101397</name>
</gene>
<dbReference type="STRING" id="1484053.SAMN05444274_101397"/>
<evidence type="ECO:0000256" key="1">
    <source>
        <dbReference type="ARBA" id="ARBA00004651"/>
    </source>
</evidence>
<feature type="transmembrane region" description="Helical" evidence="7">
    <location>
        <begin position="283"/>
        <end position="307"/>
    </location>
</feature>
<sequence>MNYTNLTKIAINALKRNKFRAFLTMLGIIIGVGSVIGMLSIGEGSKKSIQQEISSMGSNMIFVMPGSQRRGGVQMGRSDAKSLTLSDISQLKKEAMYLSAISPQVSASGQAIKGNKNWPTTMYGVDASYLDIRKYELEDGRIFTEREIKSLGKVCLIGKTVTENLFGENVDPIGQTVRFNGIPFKIIGTLKEKGQNQMGMDQDDMLIAPYTSVQRRILAITHIQTIYASAVSEEKSDAAIDEIIAILRKNHKLEADAESDFEVRSQSEMIQTFSSISNMLTTLLGAIAGISLLVGGIGIMNIMYVSVTERTKEIGLRMSVGGRGNDILVQFLIEAVLLSLSGGLIGILFGLLISYIATTLLNFPLVIMVQAIVISFLVCSVIGIFFGWYPARKAAGLNPIDALRHE</sequence>
<dbReference type="GO" id="GO:0005886">
    <property type="term" value="C:plasma membrane"/>
    <property type="evidence" value="ECO:0007669"/>
    <property type="project" value="UniProtKB-SubCell"/>
</dbReference>
<feature type="domain" description="MacB-like periplasmic core" evidence="9">
    <location>
        <begin position="22"/>
        <end position="245"/>
    </location>
</feature>
<evidence type="ECO:0000313" key="11">
    <source>
        <dbReference type="Proteomes" id="UP000184164"/>
    </source>
</evidence>
<keyword evidence="5 7" id="KW-0472">Membrane</keyword>
<keyword evidence="4 7" id="KW-1133">Transmembrane helix</keyword>
<dbReference type="RefSeq" id="WP_072998422.1">
    <property type="nucleotide sequence ID" value="NZ_FQUM01000001.1"/>
</dbReference>
<organism evidence="10 11">
    <name type="scientific">Mariniphaga anaerophila</name>
    <dbReference type="NCBI Taxonomy" id="1484053"/>
    <lineage>
        <taxon>Bacteria</taxon>
        <taxon>Pseudomonadati</taxon>
        <taxon>Bacteroidota</taxon>
        <taxon>Bacteroidia</taxon>
        <taxon>Marinilabiliales</taxon>
        <taxon>Prolixibacteraceae</taxon>
        <taxon>Mariniphaga</taxon>
    </lineage>
</organism>
<dbReference type="PANTHER" id="PTHR30572:SF4">
    <property type="entry name" value="ABC TRANSPORTER PERMEASE YTRF"/>
    <property type="match status" value="1"/>
</dbReference>
<evidence type="ECO:0000256" key="4">
    <source>
        <dbReference type="ARBA" id="ARBA00022989"/>
    </source>
</evidence>
<evidence type="ECO:0000313" key="10">
    <source>
        <dbReference type="EMBL" id="SHE45490.1"/>
    </source>
</evidence>
<dbReference type="InterPro" id="IPR050250">
    <property type="entry name" value="Macrolide_Exporter_MacB"/>
</dbReference>
<proteinExistence type="inferred from homology"/>
<keyword evidence="3 7" id="KW-0812">Transmembrane</keyword>
<evidence type="ECO:0000256" key="2">
    <source>
        <dbReference type="ARBA" id="ARBA00022475"/>
    </source>
</evidence>
<dbReference type="OrthoDB" id="9770036at2"/>
<protein>
    <submittedName>
        <fullName evidence="10">Putative ABC transport system permease protein</fullName>
    </submittedName>
</protein>
<evidence type="ECO:0000259" key="9">
    <source>
        <dbReference type="Pfam" id="PF12704"/>
    </source>
</evidence>
<feature type="transmembrane region" description="Helical" evidence="7">
    <location>
        <begin position="363"/>
        <end position="389"/>
    </location>
</feature>
<feature type="transmembrane region" description="Helical" evidence="7">
    <location>
        <begin position="328"/>
        <end position="357"/>
    </location>
</feature>
<dbReference type="InterPro" id="IPR025857">
    <property type="entry name" value="MacB_PCD"/>
</dbReference>
<dbReference type="Pfam" id="PF12704">
    <property type="entry name" value="MacB_PCD"/>
    <property type="match status" value="1"/>
</dbReference>